<dbReference type="EMBL" id="JBHFNT010000050">
    <property type="protein sequence ID" value="MFB2834055.1"/>
    <property type="molecule type" value="Genomic_DNA"/>
</dbReference>
<organism evidence="2 3">
    <name type="scientific">Floridaenema evergladense BLCC-F167</name>
    <dbReference type="NCBI Taxonomy" id="3153639"/>
    <lineage>
        <taxon>Bacteria</taxon>
        <taxon>Bacillati</taxon>
        <taxon>Cyanobacteriota</taxon>
        <taxon>Cyanophyceae</taxon>
        <taxon>Oscillatoriophycideae</taxon>
        <taxon>Aerosakkonematales</taxon>
        <taxon>Aerosakkonemataceae</taxon>
        <taxon>Floridanema</taxon>
        <taxon>Floridanema evergladense</taxon>
    </lineage>
</organism>
<dbReference type="RefSeq" id="WP_413276501.1">
    <property type="nucleotide sequence ID" value="NZ_JBHFNT010000050.1"/>
</dbReference>
<name>A0ABV4WG54_9CYAN</name>
<sequence length="123" mass="12886">MSEKVTPQPNQAPTHDAQLAAENMLTGTEQMPAVDTEADYEAAKAFSVSEIDRTGEGAQAAAKATAPNFEVPKPEESAPKAEATGNPSDYLDMARDVNPAAKSVGNVDDELVEKALKKGEAAQ</sequence>
<feature type="region of interest" description="Disordered" evidence="1">
    <location>
        <begin position="1"/>
        <end position="30"/>
    </location>
</feature>
<accession>A0ABV4WG54</accession>
<comment type="caution">
    <text evidence="2">The sequence shown here is derived from an EMBL/GenBank/DDBJ whole genome shotgun (WGS) entry which is preliminary data.</text>
</comment>
<feature type="region of interest" description="Disordered" evidence="1">
    <location>
        <begin position="56"/>
        <end position="89"/>
    </location>
</feature>
<reference evidence="2 3" key="1">
    <citation type="submission" date="2024-09" db="EMBL/GenBank/DDBJ databases">
        <title>Floridaenema gen nov. (Aerosakkonemataceae, Aerosakkonematales ord. nov., Cyanobacteria) from benthic tropical and subtropical fresh waters, with the description of four new species.</title>
        <authorList>
            <person name="Moretto J.A."/>
            <person name="Berthold D.E."/>
            <person name="Lefler F.W."/>
            <person name="Huang I.-S."/>
            <person name="Laughinghouse H. IV."/>
        </authorList>
    </citation>
    <scope>NUCLEOTIDE SEQUENCE [LARGE SCALE GENOMIC DNA]</scope>
    <source>
        <strain evidence="2 3">BLCC-F167</strain>
    </source>
</reference>
<keyword evidence="3" id="KW-1185">Reference proteome</keyword>
<dbReference type="Proteomes" id="UP001576780">
    <property type="component" value="Unassembled WGS sequence"/>
</dbReference>
<protein>
    <submittedName>
        <fullName evidence="2">Uncharacterized protein</fullName>
    </submittedName>
</protein>
<evidence type="ECO:0000256" key="1">
    <source>
        <dbReference type="SAM" id="MobiDB-lite"/>
    </source>
</evidence>
<evidence type="ECO:0000313" key="3">
    <source>
        <dbReference type="Proteomes" id="UP001576780"/>
    </source>
</evidence>
<feature type="compositionally biased region" description="Polar residues" evidence="1">
    <location>
        <begin position="1"/>
        <end position="13"/>
    </location>
</feature>
<proteinExistence type="predicted"/>
<evidence type="ECO:0000313" key="2">
    <source>
        <dbReference type="EMBL" id="MFB2834055.1"/>
    </source>
</evidence>
<gene>
    <name evidence="2" type="ORF">ACE1CA_05930</name>
</gene>